<dbReference type="Gene3D" id="3.40.50.2000">
    <property type="entry name" value="Glycogen Phosphorylase B"/>
    <property type="match status" value="3"/>
</dbReference>
<gene>
    <name evidence="4" type="ORF">ACFFGS_02395</name>
</gene>
<reference evidence="4 5" key="1">
    <citation type="submission" date="2024-09" db="EMBL/GenBank/DDBJ databases">
        <authorList>
            <person name="Sun Q."/>
            <person name="Mori K."/>
        </authorList>
    </citation>
    <scope>NUCLEOTIDE SEQUENCE [LARGE SCALE GENOMIC DNA]</scope>
    <source>
        <strain evidence="4 5">TBRC 4575</strain>
    </source>
</reference>
<dbReference type="EC" id="2.4.-.-" evidence="4"/>
<evidence type="ECO:0000256" key="2">
    <source>
        <dbReference type="ARBA" id="ARBA00022679"/>
    </source>
</evidence>
<dbReference type="InterPro" id="IPR001296">
    <property type="entry name" value="Glyco_trans_1"/>
</dbReference>
<dbReference type="SUPFAM" id="SSF53756">
    <property type="entry name" value="UDP-Glycosyltransferase/glycogen phosphorylase"/>
    <property type="match status" value="1"/>
</dbReference>
<sequence>MYFFVTTKIDSTPSAIELAMIQRQRLFKKNGVSSLLVTRNYVRDHHANMAKVGVADTQTVNMYDFFQRATDCPNQPLNVKDFPLAADETMQKVAPTQYDVIWHEQHRKLIIVNAFDNVDFVDLHNPAGQLTRRDYYDTRGFLSCAQYFDNNQDIMLEQHYCPEQRPVLETYFRKNATGQVAATHQRLLNYHGTDRQFDNWDQLTAFFFDELNRQYEGLNTFIVDRSDAGMNPMVAMTTTAQKYEFLHSNFTLDPLDVKASPIVPFTQIGLDHADQMNGFIMSTPEEAQDMAQRIGPAVATIPIPVGSVGDELMAEPEVAFKDRQPGKIITIARLSVEKQLDHVIKAVAAAHAAVPTVSLDIYGYGDAWTGFKESKRLHALVNDNGWDTFITFKGFVHDLTPIYNSAQAMVLTSQYEGFNLGLLEGLSHGVPALAYDIKYGPANMIHSGENGVLITPNDYKQLGRTLTTLMQRPERLAAMSRAAYDLRAEFSEQAVWQKWKAAVVEPDQAVTRGKS</sequence>
<dbReference type="RefSeq" id="WP_137644769.1">
    <property type="nucleotide sequence ID" value="NZ_BAABRM010000029.1"/>
</dbReference>
<keyword evidence="2 4" id="KW-0808">Transferase</keyword>
<keyword evidence="5" id="KW-1185">Reference proteome</keyword>
<dbReference type="GO" id="GO:0016757">
    <property type="term" value="F:glycosyltransferase activity"/>
    <property type="evidence" value="ECO:0007669"/>
    <property type="project" value="UniProtKB-KW"/>
</dbReference>
<feature type="domain" description="Glycosyl transferase family 1" evidence="3">
    <location>
        <begin position="320"/>
        <end position="484"/>
    </location>
</feature>
<name>A0ABV6K1T8_9LACO</name>
<dbReference type="EMBL" id="JBHLUK010000010">
    <property type="protein sequence ID" value="MFC0423019.1"/>
    <property type="molecule type" value="Genomic_DNA"/>
</dbReference>
<proteinExistence type="predicted"/>
<evidence type="ECO:0000256" key="1">
    <source>
        <dbReference type="ARBA" id="ARBA00022676"/>
    </source>
</evidence>
<organism evidence="4 5">
    <name type="scientific">Lactiplantibacillus plajomi</name>
    <dbReference type="NCBI Taxonomy" id="1457217"/>
    <lineage>
        <taxon>Bacteria</taxon>
        <taxon>Bacillati</taxon>
        <taxon>Bacillota</taxon>
        <taxon>Bacilli</taxon>
        <taxon>Lactobacillales</taxon>
        <taxon>Lactobacillaceae</taxon>
        <taxon>Lactiplantibacillus</taxon>
    </lineage>
</organism>
<keyword evidence="1 4" id="KW-0328">Glycosyltransferase</keyword>
<dbReference type="Proteomes" id="UP001589855">
    <property type="component" value="Unassembled WGS sequence"/>
</dbReference>
<protein>
    <submittedName>
        <fullName evidence="4">Glycosyltransferase</fullName>
        <ecNumber evidence="4">2.4.-.-</ecNumber>
    </submittedName>
</protein>
<dbReference type="PANTHER" id="PTHR12526:SF629">
    <property type="entry name" value="TEICHURONIC ACID BIOSYNTHESIS GLYCOSYLTRANSFERASE TUAH-RELATED"/>
    <property type="match status" value="1"/>
</dbReference>
<dbReference type="Pfam" id="PF00534">
    <property type="entry name" value="Glycos_transf_1"/>
    <property type="match status" value="1"/>
</dbReference>
<evidence type="ECO:0000259" key="3">
    <source>
        <dbReference type="Pfam" id="PF00534"/>
    </source>
</evidence>
<evidence type="ECO:0000313" key="5">
    <source>
        <dbReference type="Proteomes" id="UP001589855"/>
    </source>
</evidence>
<comment type="caution">
    <text evidence="4">The sequence shown here is derived from an EMBL/GenBank/DDBJ whole genome shotgun (WGS) entry which is preliminary data.</text>
</comment>
<dbReference type="PANTHER" id="PTHR12526">
    <property type="entry name" value="GLYCOSYLTRANSFERASE"/>
    <property type="match status" value="1"/>
</dbReference>
<accession>A0ABV6K1T8</accession>
<evidence type="ECO:0000313" key="4">
    <source>
        <dbReference type="EMBL" id="MFC0423019.1"/>
    </source>
</evidence>